<evidence type="ECO:0000256" key="3">
    <source>
        <dbReference type="ARBA" id="ARBA00022502"/>
    </source>
</evidence>
<dbReference type="UniPathway" id="UPA00196"/>
<evidence type="ECO:0000256" key="5">
    <source>
        <dbReference type="ARBA" id="ARBA00022824"/>
    </source>
</evidence>
<evidence type="ECO:0000256" key="1">
    <source>
        <dbReference type="ARBA" id="ARBA00004477"/>
    </source>
</evidence>
<dbReference type="Ensembl" id="ENSCUST00005002354.1">
    <property type="protein sequence ID" value="ENSCUSP00005002236.1"/>
    <property type="gene ID" value="ENSCUSG00005001532.1"/>
</dbReference>
<evidence type="ECO:0000256" key="7">
    <source>
        <dbReference type="ARBA" id="ARBA00023136"/>
    </source>
</evidence>
<reference evidence="9" key="1">
    <citation type="submission" date="2020-10" db="EMBL/GenBank/DDBJ databases">
        <title>Catharus ustulatus (Swainson's thrush) genome, bCatUst1, primary haplotype v2.</title>
        <authorList>
            <person name="Delmore K."/>
            <person name="Vafadar M."/>
            <person name="Formenti G."/>
            <person name="Chow W."/>
            <person name="Pelan S."/>
            <person name="Howe K."/>
            <person name="Rhie A."/>
            <person name="Mountcastle J."/>
            <person name="Haase B."/>
            <person name="Fedrigo O."/>
            <person name="Jarvis E.D."/>
        </authorList>
    </citation>
    <scope>NUCLEOTIDE SEQUENCE [LARGE SCALE GENOMIC DNA]</scope>
</reference>
<dbReference type="Proteomes" id="UP000694563">
    <property type="component" value="Chromosome 3"/>
</dbReference>
<comment type="subcellular location">
    <subcellularLocation>
        <location evidence="1">Endoplasmic reticulum membrane</location>
        <topology evidence="1">Multi-pass membrane protein</topology>
    </subcellularLocation>
</comment>
<evidence type="ECO:0000256" key="8">
    <source>
        <dbReference type="SAM" id="Phobius"/>
    </source>
</evidence>
<evidence type="ECO:0000313" key="9">
    <source>
        <dbReference type="Ensembl" id="ENSCUSP00005002236.1"/>
    </source>
</evidence>
<dbReference type="Pfam" id="PF06699">
    <property type="entry name" value="PIG-F"/>
    <property type="match status" value="1"/>
</dbReference>
<evidence type="ECO:0000256" key="2">
    <source>
        <dbReference type="ARBA" id="ARBA00004687"/>
    </source>
</evidence>
<name>A0A8C3TR02_CATUS</name>
<feature type="transmembrane region" description="Helical" evidence="8">
    <location>
        <begin position="242"/>
        <end position="259"/>
    </location>
</feature>
<accession>A0A8C3TR02</accession>
<organism evidence="9 10">
    <name type="scientific">Catharus ustulatus</name>
    <name type="common">Russet-backed thrush</name>
    <name type="synonym">Hylocichla ustulatus</name>
    <dbReference type="NCBI Taxonomy" id="91951"/>
    <lineage>
        <taxon>Eukaryota</taxon>
        <taxon>Metazoa</taxon>
        <taxon>Chordata</taxon>
        <taxon>Craniata</taxon>
        <taxon>Vertebrata</taxon>
        <taxon>Euteleostomi</taxon>
        <taxon>Archelosauria</taxon>
        <taxon>Archosauria</taxon>
        <taxon>Dinosauria</taxon>
        <taxon>Saurischia</taxon>
        <taxon>Theropoda</taxon>
        <taxon>Coelurosauria</taxon>
        <taxon>Aves</taxon>
        <taxon>Neognathae</taxon>
        <taxon>Neoaves</taxon>
        <taxon>Telluraves</taxon>
        <taxon>Australaves</taxon>
        <taxon>Passeriformes</taxon>
        <taxon>Turdidae</taxon>
        <taxon>Catharus</taxon>
    </lineage>
</organism>
<proteinExistence type="predicted"/>
<keyword evidence="6 8" id="KW-1133">Transmembrane helix</keyword>
<protein>
    <submittedName>
        <fullName evidence="9">Phosphatidylinositol glycan anchor biosynthesis class F</fullName>
    </submittedName>
</protein>
<reference evidence="9" key="2">
    <citation type="submission" date="2025-08" db="UniProtKB">
        <authorList>
            <consortium name="Ensembl"/>
        </authorList>
    </citation>
    <scope>IDENTIFICATION</scope>
</reference>
<sequence>MREAEIGRLLAANLLCALAIVLAAVVPAVFLDGFSVLGTHLTWLCVCSVCVATLNIILHLILKPNQSPKRRSFAHKISRFLKCCIYFFMSCILFHAIIVLYGAPLIESVTETFLFAVLLSTFTTLQCLCLLGPNIQAWIRVFSKNGAMSIWESSLQITSMCSVLGAWFGAFPIPLDWDRPWQTVTDKVELVLQELDGSAITEKFHMTKQTKVLLLLLFGFVGSPGMSKVVKTTKYPAGTEMCCMAHFLFPWSYLWLYGWSDYCTSVDTLEPKAAYIQKQITGAKRDKIRASLSYHSVLPEFLGHHGDQSSKKD</sequence>
<feature type="transmembrane region" description="Helical" evidence="8">
    <location>
        <begin position="212"/>
        <end position="230"/>
    </location>
</feature>
<dbReference type="GO" id="GO:0006506">
    <property type="term" value="P:GPI anchor biosynthetic process"/>
    <property type="evidence" value="ECO:0007669"/>
    <property type="project" value="UniProtKB-UniPathway"/>
</dbReference>
<evidence type="ECO:0000256" key="6">
    <source>
        <dbReference type="ARBA" id="ARBA00022989"/>
    </source>
</evidence>
<evidence type="ECO:0000313" key="10">
    <source>
        <dbReference type="Proteomes" id="UP000694563"/>
    </source>
</evidence>
<keyword evidence="7 8" id="KW-0472">Membrane</keyword>
<keyword evidence="4 8" id="KW-0812">Transmembrane</keyword>
<dbReference type="AlphaFoldDB" id="A0A8C3TR02"/>
<feature type="transmembrane region" description="Helical" evidence="8">
    <location>
        <begin position="83"/>
        <end position="106"/>
    </location>
</feature>
<keyword evidence="5" id="KW-0256">Endoplasmic reticulum</keyword>
<reference evidence="9" key="3">
    <citation type="submission" date="2025-09" db="UniProtKB">
        <authorList>
            <consortium name="Ensembl"/>
        </authorList>
    </citation>
    <scope>IDENTIFICATION</scope>
</reference>
<gene>
    <name evidence="9" type="primary">PIGF</name>
</gene>
<keyword evidence="10" id="KW-1185">Reference proteome</keyword>
<evidence type="ECO:0000256" key="4">
    <source>
        <dbReference type="ARBA" id="ARBA00022692"/>
    </source>
</evidence>
<feature type="transmembrane region" description="Helical" evidence="8">
    <location>
        <begin position="41"/>
        <end position="62"/>
    </location>
</feature>
<feature type="transmembrane region" description="Helical" evidence="8">
    <location>
        <begin position="9"/>
        <end position="29"/>
    </location>
</feature>
<feature type="transmembrane region" description="Helical" evidence="8">
    <location>
        <begin position="112"/>
        <end position="132"/>
    </location>
</feature>
<keyword evidence="3" id="KW-0337">GPI-anchor biosynthesis</keyword>
<dbReference type="GO" id="GO:0005789">
    <property type="term" value="C:endoplasmic reticulum membrane"/>
    <property type="evidence" value="ECO:0007669"/>
    <property type="project" value="UniProtKB-SubCell"/>
</dbReference>
<comment type="pathway">
    <text evidence="2">Glycolipid biosynthesis; glycosylphosphatidylinositol-anchor biosynthesis.</text>
</comment>
<dbReference type="InterPro" id="IPR009580">
    <property type="entry name" value="GPI_biosynthesis_protein_Pig-F"/>
</dbReference>